<comment type="caution">
    <text evidence="1">The sequence shown here is derived from an EMBL/GenBank/DDBJ whole genome shotgun (WGS) entry which is preliminary data.</text>
</comment>
<dbReference type="OrthoDB" id="529831at2"/>
<dbReference type="EMBL" id="QYZD01000004">
    <property type="protein sequence ID" value="RJG25257.1"/>
    <property type="molecule type" value="Genomic_DNA"/>
</dbReference>
<dbReference type="RefSeq" id="WP_119792255.1">
    <property type="nucleotide sequence ID" value="NZ_QYZD01000004.1"/>
</dbReference>
<name>A0A3A3GK77_PANTH</name>
<sequence length="386" mass="43703">MNPLMTRIILFLLIISFLPVHNTVVYAARTPQSTVVISVRTTPSATFEQKLVLTPKDAVQLLKASKEEEASSPAALSDIYLLISWKGQSRTYRMEKLGVFWSETESKRLILSPKATKLLQKYCAELKARHYGMSIPWSEAKQLVPRKSTFSIIDLEKGLSFRVQRRAGSRHADVQPLTKEDTKIMKQIYDNQWSWKRKAILVITDKHKIAASMNGMPHGGDGIPGNGFSGHFCVHFLDSSTHRSANPDIFHQLMVYTASGQRETFFNMASPAMLSEIFIGALSVRDVDLLKSVSNGLNPEAVDSFLKEIERGTTFRLTTKKKRNHNTRSTEQGIVHSLTAEVTHSVSWRRKNQPEKGAAFQFEFARDSLHSPWKLTNVRSNMKQRN</sequence>
<reference evidence="1 2" key="1">
    <citation type="submission" date="2018-09" db="EMBL/GenBank/DDBJ databases">
        <title>Paenibacillus SK2017-BO5.</title>
        <authorList>
            <person name="Piskunova J.V."/>
            <person name="Dubiley S.A."/>
            <person name="Severinov K.V."/>
        </authorList>
    </citation>
    <scope>NUCLEOTIDE SEQUENCE [LARGE SCALE GENOMIC DNA]</scope>
    <source>
        <strain evidence="1 2">BO5</strain>
    </source>
</reference>
<accession>A0A3A3GK77</accession>
<evidence type="ECO:0000313" key="2">
    <source>
        <dbReference type="Proteomes" id="UP000266177"/>
    </source>
</evidence>
<organism evidence="1 2">
    <name type="scientific">Paenibacillus thiaminolyticus</name>
    <name type="common">Bacillus thiaminolyticus</name>
    <dbReference type="NCBI Taxonomy" id="49283"/>
    <lineage>
        <taxon>Bacteria</taxon>
        <taxon>Bacillati</taxon>
        <taxon>Bacillota</taxon>
        <taxon>Bacilli</taxon>
        <taxon>Bacillales</taxon>
        <taxon>Paenibacillaceae</taxon>
        <taxon>Paenibacillus</taxon>
    </lineage>
</organism>
<gene>
    <name evidence="1" type="ORF">DQX05_07355</name>
</gene>
<protein>
    <submittedName>
        <fullName evidence="1">Uncharacterized protein</fullName>
    </submittedName>
</protein>
<proteinExistence type="predicted"/>
<evidence type="ECO:0000313" key="1">
    <source>
        <dbReference type="EMBL" id="RJG25257.1"/>
    </source>
</evidence>
<dbReference type="AlphaFoldDB" id="A0A3A3GK77"/>
<dbReference type="Proteomes" id="UP000266177">
    <property type="component" value="Unassembled WGS sequence"/>
</dbReference>